<proteinExistence type="predicted"/>
<comment type="caution">
    <text evidence="1">The sequence shown here is derived from an EMBL/GenBank/DDBJ whole genome shotgun (WGS) entry which is preliminary data.</text>
</comment>
<protein>
    <submittedName>
        <fullName evidence="1">Uncharacterized protein</fullName>
    </submittedName>
</protein>
<sequence length="116" mass="13377">MVLSFLLQRDVCLVRINIFWLPKLIRFFPYWQIDLVGEAELEVLTKKIKHINGIAQIKLAKFGSVDMDFVLGVGGYDLERFDSEAQLDPYISLERCMCSSPDPCSFLSLAFKVKRK</sequence>
<organism evidence="1 2">
    <name type="scientific">Castanea mollissima</name>
    <name type="common">Chinese chestnut</name>
    <dbReference type="NCBI Taxonomy" id="60419"/>
    <lineage>
        <taxon>Eukaryota</taxon>
        <taxon>Viridiplantae</taxon>
        <taxon>Streptophyta</taxon>
        <taxon>Embryophyta</taxon>
        <taxon>Tracheophyta</taxon>
        <taxon>Spermatophyta</taxon>
        <taxon>Magnoliopsida</taxon>
        <taxon>eudicotyledons</taxon>
        <taxon>Gunneridae</taxon>
        <taxon>Pentapetalae</taxon>
        <taxon>rosids</taxon>
        <taxon>fabids</taxon>
        <taxon>Fagales</taxon>
        <taxon>Fagaceae</taxon>
        <taxon>Castanea</taxon>
    </lineage>
</organism>
<gene>
    <name evidence="1" type="ORF">CMV_029518</name>
</gene>
<keyword evidence="2" id="KW-1185">Reference proteome</keyword>
<dbReference type="OrthoDB" id="258627at2759"/>
<dbReference type="Proteomes" id="UP000737018">
    <property type="component" value="Unassembled WGS sequence"/>
</dbReference>
<dbReference type="AlphaFoldDB" id="A0A8J4QEC8"/>
<evidence type="ECO:0000313" key="1">
    <source>
        <dbReference type="EMBL" id="KAF3943973.1"/>
    </source>
</evidence>
<reference evidence="1" key="1">
    <citation type="submission" date="2020-03" db="EMBL/GenBank/DDBJ databases">
        <title>Castanea mollissima Vanexum genome sequencing.</title>
        <authorList>
            <person name="Staton M."/>
        </authorList>
    </citation>
    <scope>NUCLEOTIDE SEQUENCE</scope>
    <source>
        <tissue evidence="1">Leaf</tissue>
    </source>
</reference>
<name>A0A8J4QEC8_9ROSI</name>
<accession>A0A8J4QEC8</accession>
<evidence type="ECO:0000313" key="2">
    <source>
        <dbReference type="Proteomes" id="UP000737018"/>
    </source>
</evidence>
<dbReference type="EMBL" id="JRKL02012727">
    <property type="protein sequence ID" value="KAF3943973.1"/>
    <property type="molecule type" value="Genomic_DNA"/>
</dbReference>